<evidence type="ECO:0000313" key="21">
    <source>
        <dbReference type="Proteomes" id="UP000824056"/>
    </source>
</evidence>
<comment type="similarity">
    <text evidence="3">Belongs to the CpsD/CapB family.</text>
</comment>
<evidence type="ECO:0000256" key="17">
    <source>
        <dbReference type="SAM" id="Phobius"/>
    </source>
</evidence>
<gene>
    <name evidence="20" type="ORF">H9809_11650</name>
</gene>
<evidence type="ECO:0000256" key="16">
    <source>
        <dbReference type="ARBA" id="ARBA00051245"/>
    </source>
</evidence>
<feature type="domain" description="Polysaccharide chain length determinant N-terminal" evidence="18">
    <location>
        <begin position="9"/>
        <end position="95"/>
    </location>
</feature>
<evidence type="ECO:0000256" key="7">
    <source>
        <dbReference type="ARBA" id="ARBA00022519"/>
    </source>
</evidence>
<comment type="caution">
    <text evidence="20">The sequence shown here is derived from an EMBL/GenBank/DDBJ whole genome shotgun (WGS) entry which is preliminary data.</text>
</comment>
<evidence type="ECO:0000313" key="20">
    <source>
        <dbReference type="EMBL" id="HIZ66530.1"/>
    </source>
</evidence>
<sequence>MNRELFNLDEISVRGLCLDLLRSFWMIILVVASVWLSVSGIHNFTYEPEYTASATLVVSVKGESNAYASLSTASQMADVFSQVFQSDALRERITEDVGEHIEGNISCTAIAETNLLTLQTTCPDPRQAYLFINSALKNYEEVAENVFANASLQIVQEPKVPSAPSNTSWLMARRYLLTALGGLGMAAIICLLYIFRFTVKNPSSASRQLDGTIRGVIPFERKRFVRKKRKTQKQSLLLNSPVVSMDFAESSRRMEAKVEYHMHKNKQQVLLVTSVSENEGKSTVAANIALALGEKHKRVLLVDGDLKKPAQHKIFEDNSKNKVSLDKVLKGIASWKDAMVFKTRDNIWKLFQYHGISDPGEVLREETLAKLVREWKQEMDYIIIDCSPTAVSTDAEIWMEAADTVLLVVRQDWSDVRVINDVVDVVWQSGRDFAGFVLNAFHEEWLKGQGEYGYGEYRRRRGEERG</sequence>
<dbReference type="Proteomes" id="UP000824056">
    <property type="component" value="Unassembled WGS sequence"/>
</dbReference>
<keyword evidence="14 17" id="KW-0472">Membrane</keyword>
<dbReference type="AlphaFoldDB" id="A0A9D2JT18"/>
<dbReference type="InterPro" id="IPR027417">
    <property type="entry name" value="P-loop_NTPase"/>
</dbReference>
<comment type="catalytic activity">
    <reaction evidence="16">
        <text>L-tyrosyl-[protein] + ATP = O-phospho-L-tyrosyl-[protein] + ADP + H(+)</text>
        <dbReference type="Rhea" id="RHEA:10596"/>
        <dbReference type="Rhea" id="RHEA-COMP:10136"/>
        <dbReference type="Rhea" id="RHEA-COMP:20101"/>
        <dbReference type="ChEBI" id="CHEBI:15378"/>
        <dbReference type="ChEBI" id="CHEBI:30616"/>
        <dbReference type="ChEBI" id="CHEBI:46858"/>
        <dbReference type="ChEBI" id="CHEBI:61978"/>
        <dbReference type="ChEBI" id="CHEBI:456216"/>
        <dbReference type="EC" id="2.7.10.2"/>
    </reaction>
</comment>
<keyword evidence="7" id="KW-0997">Cell inner membrane</keyword>
<evidence type="ECO:0000256" key="5">
    <source>
        <dbReference type="ARBA" id="ARBA00011903"/>
    </source>
</evidence>
<evidence type="ECO:0000259" key="19">
    <source>
        <dbReference type="Pfam" id="PF13614"/>
    </source>
</evidence>
<evidence type="ECO:0000256" key="9">
    <source>
        <dbReference type="ARBA" id="ARBA00022692"/>
    </source>
</evidence>
<dbReference type="GO" id="GO:0005524">
    <property type="term" value="F:ATP binding"/>
    <property type="evidence" value="ECO:0007669"/>
    <property type="project" value="UniProtKB-KW"/>
</dbReference>
<dbReference type="InterPro" id="IPR005702">
    <property type="entry name" value="Wzc-like_C"/>
</dbReference>
<keyword evidence="8 20" id="KW-0808">Transferase</keyword>
<dbReference type="PANTHER" id="PTHR32309">
    <property type="entry name" value="TYROSINE-PROTEIN KINASE"/>
    <property type="match status" value="1"/>
</dbReference>
<feature type="transmembrane region" description="Helical" evidence="17">
    <location>
        <begin position="175"/>
        <end position="195"/>
    </location>
</feature>
<keyword evidence="11" id="KW-0418">Kinase</keyword>
<keyword evidence="12" id="KW-0067">ATP-binding</keyword>
<accession>A0A9D2JT18</accession>
<dbReference type="Gene3D" id="3.40.50.300">
    <property type="entry name" value="P-loop containing nucleotide triphosphate hydrolases"/>
    <property type="match status" value="1"/>
</dbReference>
<keyword evidence="10" id="KW-0547">Nucleotide-binding</keyword>
<feature type="transmembrane region" description="Helical" evidence="17">
    <location>
        <begin position="20"/>
        <end position="38"/>
    </location>
</feature>
<evidence type="ECO:0000256" key="10">
    <source>
        <dbReference type="ARBA" id="ARBA00022741"/>
    </source>
</evidence>
<reference evidence="20" key="2">
    <citation type="submission" date="2021-04" db="EMBL/GenBank/DDBJ databases">
        <authorList>
            <person name="Gilroy R."/>
        </authorList>
    </citation>
    <scope>NUCLEOTIDE SEQUENCE</scope>
    <source>
        <strain evidence="20">1068</strain>
    </source>
</reference>
<evidence type="ECO:0000256" key="3">
    <source>
        <dbReference type="ARBA" id="ARBA00007316"/>
    </source>
</evidence>
<dbReference type="GO" id="GO:0004715">
    <property type="term" value="F:non-membrane spanning protein tyrosine kinase activity"/>
    <property type="evidence" value="ECO:0007669"/>
    <property type="project" value="UniProtKB-EC"/>
</dbReference>
<evidence type="ECO:0000256" key="13">
    <source>
        <dbReference type="ARBA" id="ARBA00022989"/>
    </source>
</evidence>
<protein>
    <recommendedName>
        <fullName evidence="5">non-specific protein-tyrosine kinase</fullName>
        <ecNumber evidence="5">2.7.10.2</ecNumber>
    </recommendedName>
</protein>
<dbReference type="InterPro" id="IPR025669">
    <property type="entry name" value="AAA_dom"/>
</dbReference>
<dbReference type="EMBL" id="DXBG01000271">
    <property type="protein sequence ID" value="HIZ66530.1"/>
    <property type="molecule type" value="Genomic_DNA"/>
</dbReference>
<evidence type="ECO:0000256" key="15">
    <source>
        <dbReference type="ARBA" id="ARBA00023137"/>
    </source>
</evidence>
<evidence type="ECO:0000256" key="12">
    <source>
        <dbReference type="ARBA" id="ARBA00022840"/>
    </source>
</evidence>
<evidence type="ECO:0000256" key="4">
    <source>
        <dbReference type="ARBA" id="ARBA00008883"/>
    </source>
</evidence>
<dbReference type="PANTHER" id="PTHR32309:SF13">
    <property type="entry name" value="FERRIC ENTEROBACTIN TRANSPORT PROTEIN FEPE"/>
    <property type="match status" value="1"/>
</dbReference>
<keyword evidence="13 17" id="KW-1133">Transmembrane helix</keyword>
<evidence type="ECO:0000256" key="11">
    <source>
        <dbReference type="ARBA" id="ARBA00022777"/>
    </source>
</evidence>
<name>A0A9D2JT18_9FIRM</name>
<evidence type="ECO:0000256" key="14">
    <source>
        <dbReference type="ARBA" id="ARBA00023136"/>
    </source>
</evidence>
<keyword evidence="6" id="KW-1003">Cell membrane</keyword>
<dbReference type="InterPro" id="IPR003856">
    <property type="entry name" value="LPS_length_determ_N"/>
</dbReference>
<organism evidence="20 21">
    <name type="scientific">Candidatus Blautia pullicola</name>
    <dbReference type="NCBI Taxonomy" id="2838498"/>
    <lineage>
        <taxon>Bacteria</taxon>
        <taxon>Bacillati</taxon>
        <taxon>Bacillota</taxon>
        <taxon>Clostridia</taxon>
        <taxon>Lachnospirales</taxon>
        <taxon>Lachnospiraceae</taxon>
        <taxon>Blautia</taxon>
    </lineage>
</organism>
<keyword evidence="9 17" id="KW-0812">Transmembrane</keyword>
<dbReference type="GO" id="GO:0005886">
    <property type="term" value="C:plasma membrane"/>
    <property type="evidence" value="ECO:0007669"/>
    <property type="project" value="UniProtKB-SubCell"/>
</dbReference>
<comment type="similarity">
    <text evidence="2">Belongs to the CpsC/CapA family.</text>
</comment>
<evidence type="ECO:0000259" key="18">
    <source>
        <dbReference type="Pfam" id="PF02706"/>
    </source>
</evidence>
<dbReference type="EC" id="2.7.10.2" evidence="5"/>
<evidence type="ECO:0000256" key="6">
    <source>
        <dbReference type="ARBA" id="ARBA00022475"/>
    </source>
</evidence>
<dbReference type="NCBIfam" id="TIGR01007">
    <property type="entry name" value="eps_fam"/>
    <property type="match status" value="1"/>
</dbReference>
<comment type="similarity">
    <text evidence="4">Belongs to the etk/wzc family.</text>
</comment>
<proteinExistence type="inferred from homology"/>
<evidence type="ECO:0000256" key="2">
    <source>
        <dbReference type="ARBA" id="ARBA00006683"/>
    </source>
</evidence>
<dbReference type="InterPro" id="IPR050445">
    <property type="entry name" value="Bact_polysacc_biosynth/exp"/>
</dbReference>
<dbReference type="Pfam" id="PF13614">
    <property type="entry name" value="AAA_31"/>
    <property type="match status" value="1"/>
</dbReference>
<feature type="domain" description="AAA" evidence="19">
    <location>
        <begin position="280"/>
        <end position="411"/>
    </location>
</feature>
<dbReference type="SUPFAM" id="SSF52540">
    <property type="entry name" value="P-loop containing nucleoside triphosphate hydrolases"/>
    <property type="match status" value="1"/>
</dbReference>
<evidence type="ECO:0000256" key="1">
    <source>
        <dbReference type="ARBA" id="ARBA00004429"/>
    </source>
</evidence>
<comment type="subcellular location">
    <subcellularLocation>
        <location evidence="1">Cell inner membrane</location>
        <topology evidence="1">Multi-pass membrane protein</topology>
    </subcellularLocation>
</comment>
<dbReference type="CDD" id="cd05387">
    <property type="entry name" value="BY-kinase"/>
    <property type="match status" value="1"/>
</dbReference>
<evidence type="ECO:0000256" key="8">
    <source>
        <dbReference type="ARBA" id="ARBA00022679"/>
    </source>
</evidence>
<reference evidence="20" key="1">
    <citation type="journal article" date="2021" name="PeerJ">
        <title>Extensive microbial diversity within the chicken gut microbiome revealed by metagenomics and culture.</title>
        <authorList>
            <person name="Gilroy R."/>
            <person name="Ravi A."/>
            <person name="Getino M."/>
            <person name="Pursley I."/>
            <person name="Horton D.L."/>
            <person name="Alikhan N.F."/>
            <person name="Baker D."/>
            <person name="Gharbi K."/>
            <person name="Hall N."/>
            <person name="Watson M."/>
            <person name="Adriaenssens E.M."/>
            <person name="Foster-Nyarko E."/>
            <person name="Jarju S."/>
            <person name="Secka A."/>
            <person name="Antonio M."/>
            <person name="Oren A."/>
            <person name="Chaudhuri R.R."/>
            <person name="La Ragione R."/>
            <person name="Hildebrand F."/>
            <person name="Pallen M.J."/>
        </authorList>
    </citation>
    <scope>NUCLEOTIDE SEQUENCE</scope>
    <source>
        <strain evidence="20">1068</strain>
    </source>
</reference>
<keyword evidence="15" id="KW-0829">Tyrosine-protein kinase</keyword>
<dbReference type="Pfam" id="PF02706">
    <property type="entry name" value="Wzz"/>
    <property type="match status" value="1"/>
</dbReference>